<keyword evidence="1" id="KW-0812">Transmembrane</keyword>
<evidence type="ECO:0000313" key="2">
    <source>
        <dbReference type="EMBL" id="CCM02993.1"/>
    </source>
</evidence>
<evidence type="ECO:0000313" key="3">
    <source>
        <dbReference type="Proteomes" id="UP000006352"/>
    </source>
</evidence>
<evidence type="ECO:0000256" key="1">
    <source>
        <dbReference type="SAM" id="Phobius"/>
    </source>
</evidence>
<dbReference type="Proteomes" id="UP000006352">
    <property type="component" value="Unassembled WGS sequence"/>
</dbReference>
<dbReference type="GeneID" id="24097904"/>
<dbReference type="AlphaFoldDB" id="J4G8J9"/>
<dbReference type="InParanoid" id="J4G8J9"/>
<keyword evidence="1" id="KW-0472">Membrane</keyword>
<dbReference type="HOGENOM" id="CLU_037980_0_1_1"/>
<reference evidence="2 3" key="1">
    <citation type="journal article" date="2012" name="Appl. Environ. Microbiol.">
        <title>Short-read sequencing for genomic analysis of the brown rot fungus Fibroporia radiculosa.</title>
        <authorList>
            <person name="Tang J.D."/>
            <person name="Perkins A.D."/>
            <person name="Sonstegard T.S."/>
            <person name="Schroeder S.G."/>
            <person name="Burgess S.C."/>
            <person name="Diehl S.V."/>
        </authorList>
    </citation>
    <scope>NUCLEOTIDE SEQUENCE [LARGE SCALE GENOMIC DNA]</scope>
    <source>
        <strain evidence="2 3">TFFH 294</strain>
    </source>
</reference>
<keyword evidence="1" id="KW-1133">Transmembrane helix</keyword>
<dbReference type="STRING" id="599839.J4G8J9"/>
<dbReference type="EMBL" id="HE797096">
    <property type="protein sequence ID" value="CCM02993.1"/>
    <property type="molecule type" value="Genomic_DNA"/>
</dbReference>
<accession>J4G8J9</accession>
<sequence length="475" mass="52066">MAFPEQTPTHAAPSADVEKVGSAPLLNPYPDYQATYSVQHIVPVVDQRPRRRAKVRFLHAFVLAGLLFFFLPPLTTHAIRGSTHILNHWFGKDRKTSMPLLVETPESCVETASWTHGPPRQHYQFAHSAETSFELPLSSDILFFLSRGHAAFAHGSIEISDTGKEGSDMAQVDIVGHYNDIDDFLGLTSVCTLQPEDGHNGVGIFAPLHWSGHHDSRRQIRFQVFVRLPASSSSSTATSIKKLATDMSQFVHYVADIKDTIFFDKLILRGANAPIHVETLFAEVVDVHTSNGPIHGSFNASKALLLHTSNAPIKTDIGLFNAADDTHTELSLHTSNGPIATNISLFSIADNSMGGTFDVDIHTSNSPMNVAFLEAPVDHTLNMKAHTSNSPARATLHKTYEGSFALSSSRFFRPSVHADNSVEDPAGHQRQRTVRTNTIAGSLVKGDVKWIPSERETEVGRVEISTSNLGLDLFL</sequence>
<dbReference type="OrthoDB" id="5570013at2759"/>
<name>J4G8J9_9APHY</name>
<proteinExistence type="predicted"/>
<dbReference type="RefSeq" id="XP_012182276.1">
    <property type="nucleotide sequence ID" value="XM_012326886.1"/>
</dbReference>
<keyword evidence="3" id="KW-1185">Reference proteome</keyword>
<organism evidence="2 3">
    <name type="scientific">Fibroporia radiculosa</name>
    <dbReference type="NCBI Taxonomy" id="599839"/>
    <lineage>
        <taxon>Eukaryota</taxon>
        <taxon>Fungi</taxon>
        <taxon>Dikarya</taxon>
        <taxon>Basidiomycota</taxon>
        <taxon>Agaricomycotina</taxon>
        <taxon>Agaricomycetes</taxon>
        <taxon>Polyporales</taxon>
        <taxon>Fibroporiaceae</taxon>
        <taxon>Fibroporia</taxon>
    </lineage>
</organism>
<gene>
    <name evidence="2" type="ORF">FIBRA_05108</name>
</gene>
<protein>
    <submittedName>
        <fullName evidence="2">Uncharacterized protein</fullName>
    </submittedName>
</protein>
<feature type="transmembrane region" description="Helical" evidence="1">
    <location>
        <begin position="57"/>
        <end position="75"/>
    </location>
</feature>